<dbReference type="OrthoDB" id="1844152at2759"/>
<dbReference type="PRINTS" id="PR00385">
    <property type="entry name" value="P450"/>
</dbReference>
<dbReference type="RefSeq" id="XP_020128735.1">
    <property type="nucleotide sequence ID" value="XM_020275104.1"/>
</dbReference>
<dbReference type="PANTHER" id="PTHR46206">
    <property type="entry name" value="CYTOCHROME P450"/>
    <property type="match status" value="1"/>
</dbReference>
<evidence type="ECO:0000256" key="8">
    <source>
        <dbReference type="RuleBase" id="RU000461"/>
    </source>
</evidence>
<dbReference type="InterPro" id="IPR017972">
    <property type="entry name" value="Cyt_P450_CS"/>
</dbReference>
<dbReference type="GO" id="GO:0005506">
    <property type="term" value="F:iron ion binding"/>
    <property type="evidence" value="ECO:0007669"/>
    <property type="project" value="InterPro"/>
</dbReference>
<evidence type="ECO:0000256" key="3">
    <source>
        <dbReference type="ARBA" id="ARBA00022723"/>
    </source>
</evidence>
<evidence type="ECO:0000256" key="1">
    <source>
        <dbReference type="ARBA" id="ARBA00001971"/>
    </source>
</evidence>
<keyword evidence="6 8" id="KW-0503">Monooxygenase</keyword>
<evidence type="ECO:0000256" key="9">
    <source>
        <dbReference type="SAM" id="SignalP"/>
    </source>
</evidence>
<keyword evidence="7 8" id="KW-0349">Heme</keyword>
<dbReference type="Proteomes" id="UP000183809">
    <property type="component" value="Unassembled WGS sequence"/>
</dbReference>
<dbReference type="GO" id="GO:0004497">
    <property type="term" value="F:monooxygenase activity"/>
    <property type="evidence" value="ECO:0007669"/>
    <property type="project" value="UniProtKB-KW"/>
</dbReference>
<dbReference type="Pfam" id="PF00067">
    <property type="entry name" value="p450"/>
    <property type="match status" value="1"/>
</dbReference>
<evidence type="ECO:0000313" key="11">
    <source>
        <dbReference type="Proteomes" id="UP000183809"/>
    </source>
</evidence>
<accession>A0A1J9RIU5</accession>
<dbReference type="InterPro" id="IPR036396">
    <property type="entry name" value="Cyt_P450_sf"/>
</dbReference>
<feature type="binding site" description="axial binding residue" evidence="7">
    <location>
        <position position="434"/>
    </location>
    <ligand>
        <name>heme</name>
        <dbReference type="ChEBI" id="CHEBI:30413"/>
    </ligand>
    <ligandPart>
        <name>Fe</name>
        <dbReference type="ChEBI" id="CHEBI:18248"/>
    </ligandPart>
</feature>
<keyword evidence="5 7" id="KW-0408">Iron</keyword>
<dbReference type="GO" id="GO:0020037">
    <property type="term" value="F:heme binding"/>
    <property type="evidence" value="ECO:0007669"/>
    <property type="project" value="InterPro"/>
</dbReference>
<evidence type="ECO:0000313" key="10">
    <source>
        <dbReference type="EMBL" id="OJD32475.1"/>
    </source>
</evidence>
<name>A0A1J9RIU5_9PEZI</name>
<evidence type="ECO:0000256" key="2">
    <source>
        <dbReference type="ARBA" id="ARBA00010617"/>
    </source>
</evidence>
<dbReference type="GeneID" id="31015365"/>
<dbReference type="PROSITE" id="PS00086">
    <property type="entry name" value="CYTOCHROME_P450"/>
    <property type="match status" value="1"/>
</dbReference>
<evidence type="ECO:0000256" key="6">
    <source>
        <dbReference type="ARBA" id="ARBA00023033"/>
    </source>
</evidence>
<comment type="caution">
    <text evidence="10">The sequence shown here is derived from an EMBL/GenBank/DDBJ whole genome shotgun (WGS) entry which is preliminary data.</text>
</comment>
<gene>
    <name evidence="10" type="ORF">BKCO1_37000216</name>
</gene>
<keyword evidence="11" id="KW-1185">Reference proteome</keyword>
<dbReference type="InterPro" id="IPR001128">
    <property type="entry name" value="Cyt_P450"/>
</dbReference>
<organism evidence="10 11">
    <name type="scientific">Diplodia corticola</name>
    <dbReference type="NCBI Taxonomy" id="236234"/>
    <lineage>
        <taxon>Eukaryota</taxon>
        <taxon>Fungi</taxon>
        <taxon>Dikarya</taxon>
        <taxon>Ascomycota</taxon>
        <taxon>Pezizomycotina</taxon>
        <taxon>Dothideomycetes</taxon>
        <taxon>Dothideomycetes incertae sedis</taxon>
        <taxon>Botryosphaeriales</taxon>
        <taxon>Botryosphaeriaceae</taxon>
        <taxon>Diplodia</taxon>
    </lineage>
</organism>
<comment type="cofactor">
    <cofactor evidence="1 7">
        <name>heme</name>
        <dbReference type="ChEBI" id="CHEBI:30413"/>
    </cofactor>
</comment>
<dbReference type="InterPro" id="IPR002403">
    <property type="entry name" value="Cyt_P450_E_grp-IV"/>
</dbReference>
<proteinExistence type="inferred from homology"/>
<dbReference type="CDD" id="cd11041">
    <property type="entry name" value="CYP503A1-like"/>
    <property type="match status" value="1"/>
</dbReference>
<dbReference type="GO" id="GO:0016705">
    <property type="term" value="F:oxidoreductase activity, acting on paired donors, with incorporation or reduction of molecular oxygen"/>
    <property type="evidence" value="ECO:0007669"/>
    <property type="project" value="InterPro"/>
</dbReference>
<protein>
    <submittedName>
        <fullName evidence="10">Cytochrome p450</fullName>
    </submittedName>
</protein>
<feature type="chain" id="PRO_5012295183" evidence="9">
    <location>
        <begin position="25"/>
        <end position="489"/>
    </location>
</feature>
<evidence type="ECO:0000256" key="5">
    <source>
        <dbReference type="ARBA" id="ARBA00023004"/>
    </source>
</evidence>
<evidence type="ECO:0000256" key="7">
    <source>
        <dbReference type="PIRSR" id="PIRSR602403-1"/>
    </source>
</evidence>
<dbReference type="PRINTS" id="PR00465">
    <property type="entry name" value="EP450IV"/>
</dbReference>
<comment type="similarity">
    <text evidence="2 8">Belongs to the cytochrome P450 family.</text>
</comment>
<keyword evidence="4 8" id="KW-0560">Oxidoreductase</keyword>
<keyword evidence="3 7" id="KW-0479">Metal-binding</keyword>
<dbReference type="EMBL" id="MNUE01000037">
    <property type="protein sequence ID" value="OJD32475.1"/>
    <property type="molecule type" value="Genomic_DNA"/>
</dbReference>
<dbReference type="STRING" id="236234.A0A1J9RIU5"/>
<feature type="signal peptide" evidence="9">
    <location>
        <begin position="1"/>
        <end position="24"/>
    </location>
</feature>
<dbReference type="SUPFAM" id="SSF48264">
    <property type="entry name" value="Cytochrome P450"/>
    <property type="match status" value="1"/>
</dbReference>
<dbReference type="PANTHER" id="PTHR46206:SF6">
    <property type="entry name" value="CYTOCHROME P450 MONOOXYGENASE AN1598-RELATED"/>
    <property type="match status" value="1"/>
</dbReference>
<reference evidence="10 11" key="1">
    <citation type="submission" date="2016-10" db="EMBL/GenBank/DDBJ databases">
        <title>Proteomics and genomics reveal pathogen-plant mechanisms compatible with a hemibiotrophic lifestyle of Diplodia corticola.</title>
        <authorList>
            <person name="Fernandes I."/>
            <person name="De Jonge R."/>
            <person name="Van De Peer Y."/>
            <person name="Devreese B."/>
            <person name="Alves A."/>
            <person name="Esteves A.C."/>
        </authorList>
    </citation>
    <scope>NUCLEOTIDE SEQUENCE [LARGE SCALE GENOMIC DNA]</scope>
    <source>
        <strain evidence="10 11">CBS 112549</strain>
    </source>
</reference>
<dbReference type="Gene3D" id="1.10.630.10">
    <property type="entry name" value="Cytochrome P450"/>
    <property type="match status" value="1"/>
</dbReference>
<keyword evidence="9" id="KW-0732">Signal</keyword>
<dbReference type="AlphaFoldDB" id="A0A1J9RIU5"/>
<sequence>MLSAYPLLLLGLAALVVLSWKRRARDRYYGLPTVGRPDDTDFRNALEQGARKYPDDPYVIPDDPPMVILPHRMVERVKSLPEAQASADKNVYRRGLGQYTDLGNPLPALFDGIRVDLTRHIRDLIPGMQEAIALGFDDVMDSAGGGAKHAAVCVFPAMKRIVAHSSAAAFVGPELARDGAWIAATMQYSTDLKMTFAAFHRIAPLLRPLAAPFLFRRLGISERRRAVEQMLDHHQNQAVRPGEPERLIDWVWARLSPHQRTPQMVARTQLRAALAGSDTVAHTLTNAVYDLAAHPDCAQELRAEIEATAPGVWDMARLKKLVKMDSFLRESARLHPIFMTAVGRVLTAPLPLDDGRPALPAGAVVGFSQNLAHFDASTQPGPADRNAFDPWRFSRLRSAAAPADDANSNNADARLLFTTTGDSNLTFGHGVHACPGRFFADAEIKLILVHLLLAYDVALPEGTVRPRDTYVKFTVAVDRSAAILFKPRL</sequence>
<evidence type="ECO:0000256" key="4">
    <source>
        <dbReference type="ARBA" id="ARBA00023002"/>
    </source>
</evidence>